<dbReference type="PANTHER" id="PTHR24253:SF144">
    <property type="entry name" value="CHYMOTRYPSIN-LIKE PROTEASE CTRL-1-RELATED"/>
    <property type="match status" value="1"/>
</dbReference>
<evidence type="ECO:0000256" key="4">
    <source>
        <dbReference type="ARBA" id="ARBA00022825"/>
    </source>
</evidence>
<dbReference type="Proteomes" id="UP000265020">
    <property type="component" value="Unassembled WGS sequence"/>
</dbReference>
<dbReference type="SMART" id="SM00020">
    <property type="entry name" value="Tryp_SPc"/>
    <property type="match status" value="1"/>
</dbReference>
<dbReference type="InterPro" id="IPR018114">
    <property type="entry name" value="TRYPSIN_HIS"/>
</dbReference>
<dbReference type="Pfam" id="PF00089">
    <property type="entry name" value="Trypsin"/>
    <property type="match status" value="1"/>
</dbReference>
<dbReference type="FunFam" id="2.40.10.10:FF:000024">
    <property type="entry name" value="Serine protease 53"/>
    <property type="match status" value="1"/>
</dbReference>
<evidence type="ECO:0000256" key="5">
    <source>
        <dbReference type="ARBA" id="ARBA00023157"/>
    </source>
</evidence>
<sequence length="355" mass="39343">ITCLHWFYLHILSECGLAPLNNRIVGGEAAPPGSWPWQVSLHTFAHICGGSLINDQWVLTAAHCVSWLGSTPFLTVYLGRQNQSESNPNEVSRTVTRIIIHPGYNIPRFNNDIALLKMSEPVVFSNYISPVCLAAFNSTFNIGEDAWVTGWGNIGYDEPLPSPGKLLEVDAEIVGTHQCKCDYSKIDDDVITDNMICAGFREGGKGPCFGDSGGPLVSQQGDRWILAGVVSFGVGCNAPNFPSVYARVSQFESWIKSHITRNRPGFLTFVSNNTEDVLNSSCTTPALTPAINISEGQEPRKLIGYMLGFVNNCQDLDKIYCHFVYKECKQNEMLFLLLSNLNQQQLSNENEHFRL</sequence>
<dbReference type="Ensembl" id="ENSCVAT00000008753.1">
    <property type="protein sequence ID" value="ENSCVAP00000004192.1"/>
    <property type="gene ID" value="ENSCVAG00000005732.1"/>
</dbReference>
<keyword evidence="3 7" id="KW-0378">Hydrolase</keyword>
<keyword evidence="2 8" id="KW-0732">Signal</keyword>
<dbReference type="InterPro" id="IPR033116">
    <property type="entry name" value="TRYPSIN_SER"/>
</dbReference>
<dbReference type="PRINTS" id="PR00722">
    <property type="entry name" value="CHYMOTRYPSIN"/>
</dbReference>
<dbReference type="InterPro" id="IPR001314">
    <property type="entry name" value="Peptidase_S1A"/>
</dbReference>
<evidence type="ECO:0000256" key="1">
    <source>
        <dbReference type="ARBA" id="ARBA00022670"/>
    </source>
</evidence>
<evidence type="ECO:0000256" key="6">
    <source>
        <dbReference type="ARBA" id="ARBA00023180"/>
    </source>
</evidence>
<dbReference type="PROSITE" id="PS00135">
    <property type="entry name" value="TRYPSIN_SER"/>
    <property type="match status" value="1"/>
</dbReference>
<keyword evidence="4 7" id="KW-0720">Serine protease</keyword>
<dbReference type="GO" id="GO:0004252">
    <property type="term" value="F:serine-type endopeptidase activity"/>
    <property type="evidence" value="ECO:0007669"/>
    <property type="project" value="InterPro"/>
</dbReference>
<feature type="domain" description="Peptidase S1" evidence="9">
    <location>
        <begin position="24"/>
        <end position="260"/>
    </location>
</feature>
<evidence type="ECO:0000259" key="9">
    <source>
        <dbReference type="PROSITE" id="PS50240"/>
    </source>
</evidence>
<keyword evidence="11" id="KW-1185">Reference proteome</keyword>
<evidence type="ECO:0000256" key="7">
    <source>
        <dbReference type="RuleBase" id="RU363034"/>
    </source>
</evidence>
<evidence type="ECO:0000256" key="2">
    <source>
        <dbReference type="ARBA" id="ARBA00022729"/>
    </source>
</evidence>
<dbReference type="CDD" id="cd00190">
    <property type="entry name" value="Tryp_SPc"/>
    <property type="match status" value="1"/>
</dbReference>
<dbReference type="PROSITE" id="PS00134">
    <property type="entry name" value="TRYPSIN_HIS"/>
    <property type="match status" value="1"/>
</dbReference>
<accession>A0A3Q2CGN1</accession>
<dbReference type="InterPro" id="IPR009003">
    <property type="entry name" value="Peptidase_S1_PA"/>
</dbReference>
<dbReference type="PANTHER" id="PTHR24253">
    <property type="entry name" value="TRANSMEMBRANE PROTEASE SERINE"/>
    <property type="match status" value="1"/>
</dbReference>
<evidence type="ECO:0000313" key="10">
    <source>
        <dbReference type="Ensembl" id="ENSCVAP00000004192.1"/>
    </source>
</evidence>
<dbReference type="GO" id="GO:0006508">
    <property type="term" value="P:proteolysis"/>
    <property type="evidence" value="ECO:0007669"/>
    <property type="project" value="UniProtKB-KW"/>
</dbReference>
<reference evidence="10" key="1">
    <citation type="submission" date="2025-08" db="UniProtKB">
        <authorList>
            <consortium name="Ensembl"/>
        </authorList>
    </citation>
    <scope>IDENTIFICATION</scope>
</reference>
<dbReference type="AlphaFoldDB" id="A0A3Q2CGN1"/>
<proteinExistence type="predicted"/>
<evidence type="ECO:0000256" key="3">
    <source>
        <dbReference type="ARBA" id="ARBA00022801"/>
    </source>
</evidence>
<feature type="signal peptide" evidence="8">
    <location>
        <begin position="1"/>
        <end position="18"/>
    </location>
</feature>
<dbReference type="InterPro" id="IPR043504">
    <property type="entry name" value="Peptidase_S1_PA_chymotrypsin"/>
</dbReference>
<keyword evidence="1 7" id="KW-0645">Protease</keyword>
<protein>
    <recommendedName>
        <fullName evidence="9">Peptidase S1 domain-containing protein</fullName>
    </recommendedName>
</protein>
<dbReference type="GeneTree" id="ENSGT00940000163009"/>
<evidence type="ECO:0000256" key="8">
    <source>
        <dbReference type="SAM" id="SignalP"/>
    </source>
</evidence>
<evidence type="ECO:0000313" key="11">
    <source>
        <dbReference type="Proteomes" id="UP000265020"/>
    </source>
</evidence>
<keyword evidence="6" id="KW-0325">Glycoprotein</keyword>
<name>A0A3Q2CGN1_CYPVA</name>
<dbReference type="Gene3D" id="2.40.10.10">
    <property type="entry name" value="Trypsin-like serine proteases"/>
    <property type="match status" value="1"/>
</dbReference>
<feature type="chain" id="PRO_5018561029" description="Peptidase S1 domain-containing protein" evidence="8">
    <location>
        <begin position="19"/>
        <end position="355"/>
    </location>
</feature>
<keyword evidence="5" id="KW-1015">Disulfide bond</keyword>
<reference evidence="10" key="2">
    <citation type="submission" date="2025-09" db="UniProtKB">
        <authorList>
            <consortium name="Ensembl"/>
        </authorList>
    </citation>
    <scope>IDENTIFICATION</scope>
</reference>
<organism evidence="10 11">
    <name type="scientific">Cyprinodon variegatus</name>
    <name type="common">Sheepshead minnow</name>
    <dbReference type="NCBI Taxonomy" id="28743"/>
    <lineage>
        <taxon>Eukaryota</taxon>
        <taxon>Metazoa</taxon>
        <taxon>Chordata</taxon>
        <taxon>Craniata</taxon>
        <taxon>Vertebrata</taxon>
        <taxon>Euteleostomi</taxon>
        <taxon>Actinopterygii</taxon>
        <taxon>Neopterygii</taxon>
        <taxon>Teleostei</taxon>
        <taxon>Neoteleostei</taxon>
        <taxon>Acanthomorphata</taxon>
        <taxon>Ovalentaria</taxon>
        <taxon>Atherinomorphae</taxon>
        <taxon>Cyprinodontiformes</taxon>
        <taxon>Cyprinodontidae</taxon>
        <taxon>Cyprinodon</taxon>
    </lineage>
</organism>
<dbReference type="InterPro" id="IPR001254">
    <property type="entry name" value="Trypsin_dom"/>
</dbReference>
<dbReference type="SUPFAM" id="SSF50494">
    <property type="entry name" value="Trypsin-like serine proteases"/>
    <property type="match status" value="1"/>
</dbReference>
<dbReference type="PROSITE" id="PS50240">
    <property type="entry name" value="TRYPSIN_DOM"/>
    <property type="match status" value="1"/>
</dbReference>